<evidence type="ECO:0000256" key="2">
    <source>
        <dbReference type="ARBA" id="ARBA00023002"/>
    </source>
</evidence>
<protein>
    <submittedName>
        <fullName evidence="4">NADP-dependent oxidoreductase</fullName>
    </submittedName>
</protein>
<organism evidence="4 5">
    <name type="scientific">Arthrobacter jiangjiafuii</name>
    <dbReference type="NCBI Taxonomy" id="2817475"/>
    <lineage>
        <taxon>Bacteria</taxon>
        <taxon>Bacillati</taxon>
        <taxon>Actinomycetota</taxon>
        <taxon>Actinomycetes</taxon>
        <taxon>Micrococcales</taxon>
        <taxon>Micrococcaceae</taxon>
        <taxon>Arthrobacter</taxon>
    </lineage>
</organism>
<evidence type="ECO:0000256" key="1">
    <source>
        <dbReference type="ARBA" id="ARBA00022857"/>
    </source>
</evidence>
<dbReference type="InterPro" id="IPR036291">
    <property type="entry name" value="NAD(P)-bd_dom_sf"/>
</dbReference>
<name>A0A975R1F8_9MICC</name>
<gene>
    <name evidence="4" type="ORF">KKR91_01800</name>
</gene>
<dbReference type="InterPro" id="IPR013154">
    <property type="entry name" value="ADH-like_N"/>
</dbReference>
<dbReference type="Gene3D" id="3.90.180.10">
    <property type="entry name" value="Medium-chain alcohol dehydrogenases, catalytic domain"/>
    <property type="match status" value="1"/>
</dbReference>
<dbReference type="InterPro" id="IPR011032">
    <property type="entry name" value="GroES-like_sf"/>
</dbReference>
<dbReference type="Gene3D" id="3.40.50.720">
    <property type="entry name" value="NAD(P)-binding Rossmann-like Domain"/>
    <property type="match status" value="1"/>
</dbReference>
<dbReference type="EMBL" id="CP076022">
    <property type="protein sequence ID" value="QWC10414.1"/>
    <property type="molecule type" value="Genomic_DNA"/>
</dbReference>
<dbReference type="GO" id="GO:0016651">
    <property type="term" value="F:oxidoreductase activity, acting on NAD(P)H"/>
    <property type="evidence" value="ECO:0007669"/>
    <property type="project" value="TreeGrafter"/>
</dbReference>
<evidence type="ECO:0000313" key="4">
    <source>
        <dbReference type="EMBL" id="QWC10414.1"/>
    </source>
</evidence>
<evidence type="ECO:0000313" key="5">
    <source>
        <dbReference type="Proteomes" id="UP000676885"/>
    </source>
</evidence>
<feature type="domain" description="Enoyl reductase (ER)" evidence="3">
    <location>
        <begin position="10"/>
        <end position="307"/>
    </location>
</feature>
<dbReference type="GO" id="GO:0070402">
    <property type="term" value="F:NADPH binding"/>
    <property type="evidence" value="ECO:0007669"/>
    <property type="project" value="TreeGrafter"/>
</dbReference>
<dbReference type="KEGG" id="ajg:KKR91_01800"/>
<proteinExistence type="predicted"/>
<dbReference type="RefSeq" id="WP_210231394.1">
    <property type="nucleotide sequence ID" value="NZ_CP076022.1"/>
</dbReference>
<evidence type="ECO:0000259" key="3">
    <source>
        <dbReference type="SMART" id="SM00829"/>
    </source>
</evidence>
<dbReference type="CDD" id="cd05289">
    <property type="entry name" value="MDR_like_2"/>
    <property type="match status" value="1"/>
</dbReference>
<dbReference type="PANTHER" id="PTHR48106:SF18">
    <property type="entry name" value="QUINONE OXIDOREDUCTASE PIG3"/>
    <property type="match status" value="1"/>
</dbReference>
<reference evidence="4 5" key="1">
    <citation type="submission" date="2021-05" db="EMBL/GenBank/DDBJ databases">
        <title>Novel species in genus Arthrobacter.</title>
        <authorList>
            <person name="Zhang G."/>
        </authorList>
    </citation>
    <scope>NUCLEOTIDE SEQUENCE [LARGE SCALE GENOMIC DNA]</scope>
    <source>
        <strain evidence="5">zg-ZUI227</strain>
    </source>
</reference>
<dbReference type="SMART" id="SM00829">
    <property type="entry name" value="PKS_ER"/>
    <property type="match status" value="1"/>
</dbReference>
<dbReference type="AlphaFoldDB" id="A0A975R1F8"/>
<dbReference type="SUPFAM" id="SSF51735">
    <property type="entry name" value="NAD(P)-binding Rossmann-fold domains"/>
    <property type="match status" value="1"/>
</dbReference>
<keyword evidence="1" id="KW-0521">NADP</keyword>
<dbReference type="InterPro" id="IPR020843">
    <property type="entry name" value="ER"/>
</dbReference>
<keyword evidence="2" id="KW-0560">Oxidoreductase</keyword>
<accession>A0A975R1F8</accession>
<sequence>MKIIGVEKFGGPQALTVLDVPEPHAGPGEVRIRVHAAAVSPTDTVLRSGGQAPDTLRMPAIPGMDAAGVIDEAGPDSGWEVGEQVMAIALPLGEHHGAYAQYLVSPADSLARIPAGVDFAEASTLPMNGLTAVQTLEKLDLKPGQSLAVTGAAGTLGNYLVQLAKHSGLVVVADAAAKDRDLVSSLGPDYVVDRGNDFAGHVRELFPDGVDALADAAVMNGKAVSAVRNDGGFATFRWWSEEPGRGITVHPIAVREEYHSARKLETLRQLVEDGTLTLRVADRMPAEEAATAHARLEAGGVRGRLVLLF</sequence>
<dbReference type="Pfam" id="PF13602">
    <property type="entry name" value="ADH_zinc_N_2"/>
    <property type="match status" value="1"/>
</dbReference>
<dbReference type="Proteomes" id="UP000676885">
    <property type="component" value="Chromosome"/>
</dbReference>
<dbReference type="Pfam" id="PF08240">
    <property type="entry name" value="ADH_N"/>
    <property type="match status" value="1"/>
</dbReference>
<keyword evidence="5" id="KW-1185">Reference proteome</keyword>
<dbReference type="PANTHER" id="PTHR48106">
    <property type="entry name" value="QUINONE OXIDOREDUCTASE PIG3-RELATED"/>
    <property type="match status" value="1"/>
</dbReference>
<dbReference type="SUPFAM" id="SSF50129">
    <property type="entry name" value="GroES-like"/>
    <property type="match status" value="1"/>
</dbReference>